<evidence type="ECO:0000256" key="12">
    <source>
        <dbReference type="SAM" id="MobiDB-lite"/>
    </source>
</evidence>
<keyword evidence="2" id="KW-0479">Metal-binding</keyword>
<name>A0A4Z2F526_9TELE</name>
<feature type="compositionally biased region" description="Polar residues" evidence="12">
    <location>
        <begin position="1"/>
        <end position="12"/>
    </location>
</feature>
<feature type="domain" description="GATA-type" evidence="13">
    <location>
        <begin position="315"/>
        <end position="368"/>
    </location>
</feature>
<dbReference type="InterPro" id="IPR000679">
    <property type="entry name" value="Znf_GATA"/>
</dbReference>
<dbReference type="PANTHER" id="PTHR10071:SF289">
    <property type="entry name" value="TRANSCRIPTION FACTOR GATA-5"/>
    <property type="match status" value="1"/>
</dbReference>
<feature type="compositionally biased region" description="Basic residues" evidence="12">
    <location>
        <begin position="367"/>
        <end position="376"/>
    </location>
</feature>
<gene>
    <name evidence="14" type="primary">gata5-a</name>
    <name evidence="14" type="ORF">EYF80_053610</name>
</gene>
<feature type="region of interest" description="Disordered" evidence="12">
    <location>
        <begin position="52"/>
        <end position="115"/>
    </location>
</feature>
<keyword evidence="6" id="KW-0805">Transcription regulation</keyword>
<dbReference type="GO" id="GO:0008270">
    <property type="term" value="F:zinc ion binding"/>
    <property type="evidence" value="ECO:0007669"/>
    <property type="project" value="UniProtKB-KW"/>
</dbReference>
<evidence type="ECO:0000313" key="14">
    <source>
        <dbReference type="EMBL" id="TNN36219.1"/>
    </source>
</evidence>
<dbReference type="Gene3D" id="3.30.50.10">
    <property type="entry name" value="Erythroid Transcription Factor GATA-1, subunit A"/>
    <property type="match status" value="2"/>
</dbReference>
<comment type="caution">
    <text evidence="14">The sequence shown here is derived from an EMBL/GenBank/DDBJ whole genome shotgun (WGS) entry which is preliminary data.</text>
</comment>
<reference evidence="14 15" key="1">
    <citation type="submission" date="2019-03" db="EMBL/GenBank/DDBJ databases">
        <title>First draft genome of Liparis tanakae, snailfish: a comprehensive survey of snailfish specific genes.</title>
        <authorList>
            <person name="Kim W."/>
            <person name="Song I."/>
            <person name="Jeong J.-H."/>
            <person name="Kim D."/>
            <person name="Kim S."/>
            <person name="Ryu S."/>
            <person name="Song J.Y."/>
            <person name="Lee S.K."/>
        </authorList>
    </citation>
    <scope>NUCLEOTIDE SEQUENCE [LARGE SCALE GENOMIC DNA]</scope>
    <source>
        <tissue evidence="14">Muscle</tissue>
    </source>
</reference>
<evidence type="ECO:0000256" key="1">
    <source>
        <dbReference type="ARBA" id="ARBA00004123"/>
    </source>
</evidence>
<keyword evidence="7" id="KW-0238">DNA-binding</keyword>
<keyword evidence="10" id="KW-0539">Nucleus</keyword>
<feature type="compositionally biased region" description="Polar residues" evidence="12">
    <location>
        <begin position="93"/>
        <end position="111"/>
    </location>
</feature>
<sequence length="493" mass="52233">MYQSLALSSNPSPYAHDTGNYLHPSASSPVYVPTARVPAMMPTLPYLQSCDSAHQSHQGHGLGGHHGWPQAGAGADGSSFAPGSPHPPHGFSYSHSPPVSSNTGRDGTYQSPLVLGNGARADQYGGSLMRSVAGSYSSPYAYMSPEMATSSWTPGPFESGVMSLQGRHGGLTGRRTSLDLIDDLSTEGRECVNCGSVSTPLWRRDGTGHYLCNAALQMSREVGAGRFPRCGCERSDGNTWRSRSCVEGRERVKAAGPHVSQELASPEQLQRRMRIIVVATGEQTSCDSWPESGNGSTASFSNGNESCTHTRTTSRRAGLCCTNCHTSTTTLWRRNAEGEPVCNACGLYMKLHGVARPLAMKKESIQTRKRKPKMPKNKTGEGAAGEERETDATNLLLNTRFDLPESRVPSAGSAPSDGGSPTSASASEHASTVKSEPNMAPSPYAGQTVASANQAASQLDGTGSGHVDIKYEDYPFTPSAMAPQNSWCALSQA</sequence>
<keyword evidence="5" id="KW-0862">Zinc</keyword>
<dbReference type="SUPFAM" id="SSF57716">
    <property type="entry name" value="Glucocorticoid receptor-like (DNA-binding domain)"/>
    <property type="match status" value="2"/>
</dbReference>
<dbReference type="FunFam" id="3.30.50.10:FF:000032">
    <property type="entry name" value="Transcription factor GATA-3"/>
    <property type="match status" value="1"/>
</dbReference>
<dbReference type="InterPro" id="IPR013088">
    <property type="entry name" value="Znf_NHR/GATA"/>
</dbReference>
<accession>A0A4Z2F526</accession>
<evidence type="ECO:0000256" key="6">
    <source>
        <dbReference type="ARBA" id="ARBA00023015"/>
    </source>
</evidence>
<dbReference type="SMART" id="SM00401">
    <property type="entry name" value="ZnF_GATA"/>
    <property type="match status" value="2"/>
</dbReference>
<feature type="compositionally biased region" description="Low complexity" evidence="12">
    <location>
        <begin position="409"/>
        <end position="427"/>
    </location>
</feature>
<dbReference type="Pfam" id="PF05349">
    <property type="entry name" value="GATA-N"/>
    <property type="match status" value="1"/>
</dbReference>
<dbReference type="GO" id="GO:0048738">
    <property type="term" value="P:cardiac muscle tissue development"/>
    <property type="evidence" value="ECO:0007669"/>
    <property type="project" value="TreeGrafter"/>
</dbReference>
<dbReference type="GO" id="GO:0000122">
    <property type="term" value="P:negative regulation of transcription by RNA polymerase II"/>
    <property type="evidence" value="ECO:0007669"/>
    <property type="project" value="TreeGrafter"/>
</dbReference>
<dbReference type="GO" id="GO:0045165">
    <property type="term" value="P:cell fate commitment"/>
    <property type="evidence" value="ECO:0007669"/>
    <property type="project" value="TreeGrafter"/>
</dbReference>
<dbReference type="PROSITE" id="PS50114">
    <property type="entry name" value="GATA_ZN_FINGER_2"/>
    <property type="match status" value="2"/>
</dbReference>
<keyword evidence="3" id="KW-0677">Repeat</keyword>
<protein>
    <submittedName>
        <fullName evidence="14">GATA-binding factor 5-A</fullName>
    </submittedName>
</protein>
<dbReference type="GO" id="GO:0045944">
    <property type="term" value="P:positive regulation of transcription by RNA polymerase II"/>
    <property type="evidence" value="ECO:0007669"/>
    <property type="project" value="TreeGrafter"/>
</dbReference>
<dbReference type="PRINTS" id="PR00619">
    <property type="entry name" value="GATAZNFINGER"/>
</dbReference>
<keyword evidence="15" id="KW-1185">Reference proteome</keyword>
<dbReference type="InterPro" id="IPR008013">
    <property type="entry name" value="GATA_N"/>
</dbReference>
<evidence type="ECO:0000256" key="2">
    <source>
        <dbReference type="ARBA" id="ARBA00022723"/>
    </source>
</evidence>
<dbReference type="GO" id="GO:0000978">
    <property type="term" value="F:RNA polymerase II cis-regulatory region sequence-specific DNA binding"/>
    <property type="evidence" value="ECO:0007669"/>
    <property type="project" value="TreeGrafter"/>
</dbReference>
<feature type="region of interest" description="Disordered" evidence="12">
    <location>
        <begin position="359"/>
        <end position="471"/>
    </location>
</feature>
<keyword evidence="9" id="KW-0804">Transcription</keyword>
<organism evidence="14 15">
    <name type="scientific">Liparis tanakae</name>
    <name type="common">Tanaka's snailfish</name>
    <dbReference type="NCBI Taxonomy" id="230148"/>
    <lineage>
        <taxon>Eukaryota</taxon>
        <taxon>Metazoa</taxon>
        <taxon>Chordata</taxon>
        <taxon>Craniata</taxon>
        <taxon>Vertebrata</taxon>
        <taxon>Euteleostomi</taxon>
        <taxon>Actinopterygii</taxon>
        <taxon>Neopterygii</taxon>
        <taxon>Teleostei</taxon>
        <taxon>Neoteleostei</taxon>
        <taxon>Acanthomorphata</taxon>
        <taxon>Eupercaria</taxon>
        <taxon>Perciformes</taxon>
        <taxon>Cottioidei</taxon>
        <taxon>Cottales</taxon>
        <taxon>Liparidae</taxon>
        <taxon>Liparis</taxon>
    </lineage>
</organism>
<evidence type="ECO:0000256" key="9">
    <source>
        <dbReference type="ARBA" id="ARBA00023163"/>
    </source>
</evidence>
<keyword evidence="4 11" id="KW-0863">Zinc-finger</keyword>
<dbReference type="OrthoDB" id="515401at2759"/>
<dbReference type="EMBL" id="SRLO01001644">
    <property type="protein sequence ID" value="TNN36219.1"/>
    <property type="molecule type" value="Genomic_DNA"/>
</dbReference>
<dbReference type="GO" id="GO:0000981">
    <property type="term" value="F:DNA-binding transcription factor activity, RNA polymerase II-specific"/>
    <property type="evidence" value="ECO:0007669"/>
    <property type="project" value="TreeGrafter"/>
</dbReference>
<evidence type="ECO:0000256" key="11">
    <source>
        <dbReference type="PROSITE-ProRule" id="PRU00094"/>
    </source>
</evidence>
<dbReference type="Pfam" id="PF00320">
    <property type="entry name" value="GATA"/>
    <property type="match status" value="2"/>
</dbReference>
<proteinExistence type="predicted"/>
<evidence type="ECO:0000259" key="13">
    <source>
        <dbReference type="PROSITE" id="PS50114"/>
    </source>
</evidence>
<dbReference type="PANTHER" id="PTHR10071">
    <property type="entry name" value="TRANSCRIPTION FACTOR GATA FAMILY MEMBER"/>
    <property type="match status" value="1"/>
</dbReference>
<comment type="subcellular location">
    <subcellularLocation>
        <location evidence="1">Nucleus</location>
    </subcellularLocation>
</comment>
<feature type="domain" description="GATA-type" evidence="13">
    <location>
        <begin position="185"/>
        <end position="226"/>
    </location>
</feature>
<dbReference type="Proteomes" id="UP000314294">
    <property type="component" value="Unassembled WGS sequence"/>
</dbReference>
<dbReference type="AlphaFoldDB" id="A0A4Z2F526"/>
<dbReference type="PROSITE" id="PS00344">
    <property type="entry name" value="GATA_ZN_FINGER_1"/>
    <property type="match status" value="1"/>
</dbReference>
<evidence type="ECO:0000256" key="8">
    <source>
        <dbReference type="ARBA" id="ARBA00023159"/>
    </source>
</evidence>
<evidence type="ECO:0000313" key="15">
    <source>
        <dbReference type="Proteomes" id="UP000314294"/>
    </source>
</evidence>
<evidence type="ECO:0000256" key="3">
    <source>
        <dbReference type="ARBA" id="ARBA00022737"/>
    </source>
</evidence>
<dbReference type="GO" id="GO:0005634">
    <property type="term" value="C:nucleus"/>
    <property type="evidence" value="ECO:0007669"/>
    <property type="project" value="UniProtKB-SubCell"/>
</dbReference>
<dbReference type="InterPro" id="IPR039355">
    <property type="entry name" value="Transcription_factor_GATA"/>
</dbReference>
<evidence type="ECO:0000256" key="10">
    <source>
        <dbReference type="ARBA" id="ARBA00023242"/>
    </source>
</evidence>
<dbReference type="CDD" id="cd00202">
    <property type="entry name" value="ZnF_GATA"/>
    <property type="match status" value="2"/>
</dbReference>
<evidence type="ECO:0000256" key="4">
    <source>
        <dbReference type="ARBA" id="ARBA00022771"/>
    </source>
</evidence>
<evidence type="ECO:0000256" key="7">
    <source>
        <dbReference type="ARBA" id="ARBA00023125"/>
    </source>
</evidence>
<evidence type="ECO:0000256" key="5">
    <source>
        <dbReference type="ARBA" id="ARBA00022833"/>
    </source>
</evidence>
<feature type="compositionally biased region" description="Polar residues" evidence="12">
    <location>
        <begin position="448"/>
        <end position="461"/>
    </location>
</feature>
<feature type="region of interest" description="Disordered" evidence="12">
    <location>
        <begin position="287"/>
        <end position="310"/>
    </location>
</feature>
<keyword evidence="8" id="KW-0010">Activator</keyword>
<feature type="region of interest" description="Disordered" evidence="12">
    <location>
        <begin position="1"/>
        <end position="23"/>
    </location>
</feature>